<gene>
    <name evidence="5" type="ORF">MYCIT1_LOCUS7227</name>
</gene>
<dbReference type="AlphaFoldDB" id="A0AAD2GYZ9"/>
<dbReference type="EMBL" id="CAVNYO010000102">
    <property type="protein sequence ID" value="CAK5265882.1"/>
    <property type="molecule type" value="Genomic_DNA"/>
</dbReference>
<evidence type="ECO:0000256" key="2">
    <source>
        <dbReference type="SAM" id="Phobius"/>
    </source>
</evidence>
<protein>
    <recommendedName>
        <fullName evidence="4">Vacuolar sorting protein Vps3844 C-terminal domain-containing protein</fullName>
    </recommendedName>
</protein>
<dbReference type="GO" id="GO:0005783">
    <property type="term" value="C:endoplasmic reticulum"/>
    <property type="evidence" value="ECO:0007669"/>
    <property type="project" value="TreeGrafter"/>
</dbReference>
<feature type="region of interest" description="Disordered" evidence="1">
    <location>
        <begin position="215"/>
        <end position="242"/>
    </location>
</feature>
<dbReference type="PANTHER" id="PTHR36853">
    <property type="entry name" value="EXPRESSED PROTEIN"/>
    <property type="match status" value="1"/>
</dbReference>
<evidence type="ECO:0000259" key="4">
    <source>
        <dbReference type="Pfam" id="PF12955"/>
    </source>
</evidence>
<sequence>MWSTLAVVLCGLQAAQAVNVYLYPPQTFLRGEVGAEDASAALSRHLGLEIFEPLRDSSVLDYTEEFFVGKGHSNVLLLTMDHEDARALHLPSSLRPSFEILTPPSSPVHSLSSVISTYMHRAKHVYSSIYSSDPFSQSRPAWFTAELDTVKSLFVDAKSSAFAAAELSGLSELRAAHGVHSDEYRSSVSATQQLLDFAVDNEIRVALLTFSVPTSTPAKRDAEPQPSQAPFPRPPPQSPMDSISTCHSTVNACTNATSSCSGRGECLAVTKLGNTCFVCSCRNSRAGTGNQVKTDRWVGESCERKDVSGPFVLFAGTTIVLLIIVAGSVSLLYSIGNVELPSVLLGAVVNAKKD</sequence>
<dbReference type="InterPro" id="IPR053065">
    <property type="entry name" value="Archenteron_Induction-Rel"/>
</dbReference>
<feature type="compositionally biased region" description="Pro residues" evidence="1">
    <location>
        <begin position="227"/>
        <end position="238"/>
    </location>
</feature>
<name>A0AAD2GYZ9_9AGAR</name>
<feature type="transmembrane region" description="Helical" evidence="2">
    <location>
        <begin position="311"/>
        <end position="333"/>
    </location>
</feature>
<proteinExistence type="predicted"/>
<keyword evidence="3" id="KW-0732">Signal</keyword>
<organism evidence="5 6">
    <name type="scientific">Mycena citricolor</name>
    <dbReference type="NCBI Taxonomy" id="2018698"/>
    <lineage>
        <taxon>Eukaryota</taxon>
        <taxon>Fungi</taxon>
        <taxon>Dikarya</taxon>
        <taxon>Basidiomycota</taxon>
        <taxon>Agaricomycotina</taxon>
        <taxon>Agaricomycetes</taxon>
        <taxon>Agaricomycetidae</taxon>
        <taxon>Agaricales</taxon>
        <taxon>Marasmiineae</taxon>
        <taxon>Mycenaceae</taxon>
        <taxon>Mycena</taxon>
    </lineage>
</organism>
<feature type="signal peptide" evidence="3">
    <location>
        <begin position="1"/>
        <end position="17"/>
    </location>
</feature>
<feature type="chain" id="PRO_5042099670" description="Vacuolar sorting protein Vps3844 C-terminal domain-containing protein" evidence="3">
    <location>
        <begin position="18"/>
        <end position="354"/>
    </location>
</feature>
<feature type="domain" description="Vacuolar sorting protein Vps3844 C-terminal" evidence="4">
    <location>
        <begin position="246"/>
        <end position="344"/>
    </location>
</feature>
<evidence type="ECO:0000313" key="6">
    <source>
        <dbReference type="Proteomes" id="UP001295794"/>
    </source>
</evidence>
<evidence type="ECO:0000256" key="3">
    <source>
        <dbReference type="SAM" id="SignalP"/>
    </source>
</evidence>
<reference evidence="5" key="1">
    <citation type="submission" date="2023-11" db="EMBL/GenBank/DDBJ databases">
        <authorList>
            <person name="De Vega J J."/>
            <person name="De Vega J J."/>
        </authorList>
    </citation>
    <scope>NUCLEOTIDE SEQUENCE</scope>
</reference>
<dbReference type="Proteomes" id="UP001295794">
    <property type="component" value="Unassembled WGS sequence"/>
</dbReference>
<dbReference type="InterPro" id="IPR024382">
    <property type="entry name" value="Vps3844_C"/>
</dbReference>
<comment type="caution">
    <text evidence="5">The sequence shown here is derived from an EMBL/GenBank/DDBJ whole genome shotgun (WGS) entry which is preliminary data.</text>
</comment>
<dbReference type="PANTHER" id="PTHR36853:SF1">
    <property type="entry name" value="DUF3844 DOMAIN-CONTAINING PROTEIN"/>
    <property type="match status" value="1"/>
</dbReference>
<accession>A0AAD2GYZ9</accession>
<evidence type="ECO:0000256" key="1">
    <source>
        <dbReference type="SAM" id="MobiDB-lite"/>
    </source>
</evidence>
<keyword evidence="2" id="KW-0472">Membrane</keyword>
<keyword evidence="2" id="KW-1133">Transmembrane helix</keyword>
<dbReference type="Pfam" id="PF12955">
    <property type="entry name" value="Vps3844_C"/>
    <property type="match status" value="1"/>
</dbReference>
<keyword evidence="6" id="KW-1185">Reference proteome</keyword>
<keyword evidence="2" id="KW-0812">Transmembrane</keyword>
<evidence type="ECO:0000313" key="5">
    <source>
        <dbReference type="EMBL" id="CAK5265882.1"/>
    </source>
</evidence>